<proteinExistence type="predicted"/>
<reference evidence="1 2" key="1">
    <citation type="submission" date="2019-03" db="EMBL/GenBank/DDBJ databases">
        <title>Paraburkholderia sp. isolated from native Mimosa gymnas in Guartela State Park, Brazil.</title>
        <authorList>
            <person name="Paulitsch F."/>
            <person name="Hungria M."/>
            <person name="Delamuta J.R.M."/>
            <person name="Ribeiro R.A."/>
            <person name="Dall'Agnol R."/>
            <person name="Silva J.S.B."/>
        </authorList>
    </citation>
    <scope>NUCLEOTIDE SEQUENCE [LARGE SCALE GENOMIC DNA]</scope>
    <source>
        <strain evidence="1 2">CNPSo 3008</strain>
    </source>
</reference>
<sequence>MLSPHELATLMLVKDAPERIEADRAELGALRALKLIASDPPEPGFPVPRVTPRGDAVLRAVARVR</sequence>
<dbReference type="RefSeq" id="WP_133188725.1">
    <property type="nucleotide sequence ID" value="NZ_SMOD01000044.1"/>
</dbReference>
<name>A0A4R5L6G6_9BURK</name>
<dbReference type="AlphaFoldDB" id="A0A4R5L6G6"/>
<evidence type="ECO:0000313" key="1">
    <source>
        <dbReference type="EMBL" id="TDG03249.1"/>
    </source>
</evidence>
<gene>
    <name evidence="1" type="ORF">E1N52_35800</name>
</gene>
<accession>A0A4R5L6G6</accession>
<evidence type="ECO:0000313" key="2">
    <source>
        <dbReference type="Proteomes" id="UP000295606"/>
    </source>
</evidence>
<comment type="caution">
    <text evidence="1">The sequence shown here is derived from an EMBL/GenBank/DDBJ whole genome shotgun (WGS) entry which is preliminary data.</text>
</comment>
<dbReference type="OrthoDB" id="9034987at2"/>
<dbReference type="Proteomes" id="UP000295606">
    <property type="component" value="Unassembled WGS sequence"/>
</dbReference>
<dbReference type="EMBL" id="SMOD01000044">
    <property type="protein sequence ID" value="TDG03249.1"/>
    <property type="molecule type" value="Genomic_DNA"/>
</dbReference>
<evidence type="ECO:0008006" key="3">
    <source>
        <dbReference type="Google" id="ProtNLM"/>
    </source>
</evidence>
<protein>
    <recommendedName>
        <fullName evidence="3">Preprotein translocase subunit SecA</fullName>
    </recommendedName>
</protein>
<organism evidence="1 2">
    <name type="scientific">Paraburkholderia guartelaensis</name>
    <dbReference type="NCBI Taxonomy" id="2546446"/>
    <lineage>
        <taxon>Bacteria</taxon>
        <taxon>Pseudomonadati</taxon>
        <taxon>Pseudomonadota</taxon>
        <taxon>Betaproteobacteria</taxon>
        <taxon>Burkholderiales</taxon>
        <taxon>Burkholderiaceae</taxon>
        <taxon>Paraburkholderia</taxon>
    </lineage>
</organism>